<feature type="compositionally biased region" description="Low complexity" evidence="3">
    <location>
        <begin position="142"/>
        <end position="153"/>
    </location>
</feature>
<dbReference type="Proteomes" id="UP000230069">
    <property type="component" value="Unassembled WGS sequence"/>
</dbReference>
<accession>A0A2G5EL04</accession>
<dbReference type="Gene3D" id="4.10.365.10">
    <property type="entry name" value="p27"/>
    <property type="match status" value="1"/>
</dbReference>
<sequence>MGRLMRKQERIGEVAVMEVSHHQLGVRTRARTLAMALAEQQASSKTRKVSASSQHFDPNSSCIQLRSRKIMENSISQTKSSSENICSSSSSSDHVLLASRCSSNGSSEILNDKLRSFIDLDQDKSHEFENCSPYTERKEKTSSSSSEIQCSQSNDMESTGRQTEADSRHKCMAEKMPTDAELEDFFSAAEKDEKKRFEEKYNYDIVKDVPLEGRFEWVELKNEE</sequence>
<protein>
    <recommendedName>
        <fullName evidence="4">Cyclin-dependent kinase inhibitor domain-containing protein</fullName>
    </recommendedName>
</protein>
<organism evidence="5 6">
    <name type="scientific">Aquilegia coerulea</name>
    <name type="common">Rocky mountain columbine</name>
    <dbReference type="NCBI Taxonomy" id="218851"/>
    <lineage>
        <taxon>Eukaryota</taxon>
        <taxon>Viridiplantae</taxon>
        <taxon>Streptophyta</taxon>
        <taxon>Embryophyta</taxon>
        <taxon>Tracheophyta</taxon>
        <taxon>Spermatophyta</taxon>
        <taxon>Magnoliopsida</taxon>
        <taxon>Ranunculales</taxon>
        <taxon>Ranunculaceae</taxon>
        <taxon>Thalictroideae</taxon>
        <taxon>Aquilegia</taxon>
    </lineage>
</organism>
<name>A0A2G5EL04_AQUCA</name>
<dbReference type="InterPro" id="IPR044898">
    <property type="entry name" value="CDI_dom_sf"/>
</dbReference>
<keyword evidence="2" id="KW-0649">Protein kinase inhibitor</keyword>
<evidence type="ECO:0000256" key="2">
    <source>
        <dbReference type="ARBA" id="ARBA00023013"/>
    </source>
</evidence>
<gene>
    <name evidence="5" type="ORF">AQUCO_00700616v1</name>
</gene>
<evidence type="ECO:0000259" key="4">
    <source>
        <dbReference type="Pfam" id="PF02234"/>
    </source>
</evidence>
<dbReference type="PANTHER" id="PTHR46776">
    <property type="entry name" value="CYCLIN-DEPENDENT KINASE INHIBITOR 4-RELATED"/>
    <property type="match status" value="1"/>
</dbReference>
<dbReference type="GO" id="GO:0004861">
    <property type="term" value="F:cyclin-dependent protein serine/threonine kinase inhibitor activity"/>
    <property type="evidence" value="ECO:0007669"/>
    <property type="project" value="InterPro"/>
</dbReference>
<evidence type="ECO:0000256" key="3">
    <source>
        <dbReference type="SAM" id="MobiDB-lite"/>
    </source>
</evidence>
<evidence type="ECO:0000313" key="6">
    <source>
        <dbReference type="Proteomes" id="UP000230069"/>
    </source>
</evidence>
<dbReference type="InterPro" id="IPR003175">
    <property type="entry name" value="CDI_dom"/>
</dbReference>
<dbReference type="Pfam" id="PF02234">
    <property type="entry name" value="CDI"/>
    <property type="match status" value="1"/>
</dbReference>
<proteinExistence type="inferred from homology"/>
<evidence type="ECO:0000256" key="1">
    <source>
        <dbReference type="ARBA" id="ARBA00010274"/>
    </source>
</evidence>
<dbReference type="InParanoid" id="A0A2G5EL04"/>
<dbReference type="GO" id="GO:0005634">
    <property type="term" value="C:nucleus"/>
    <property type="evidence" value="ECO:0007669"/>
    <property type="project" value="InterPro"/>
</dbReference>
<feature type="compositionally biased region" description="Basic and acidic residues" evidence="3">
    <location>
        <begin position="132"/>
        <end position="141"/>
    </location>
</feature>
<dbReference type="GO" id="GO:0051726">
    <property type="term" value="P:regulation of cell cycle"/>
    <property type="evidence" value="ECO:0007669"/>
    <property type="project" value="InterPro"/>
</dbReference>
<feature type="domain" description="Cyclin-dependent kinase inhibitor" evidence="4">
    <location>
        <begin position="175"/>
        <end position="220"/>
    </location>
</feature>
<dbReference type="FunCoup" id="A0A2G5EL04">
    <property type="interactions" value="374"/>
</dbReference>
<evidence type="ECO:0000313" key="5">
    <source>
        <dbReference type="EMBL" id="PIA56410.1"/>
    </source>
</evidence>
<dbReference type="AlphaFoldDB" id="A0A2G5EL04"/>
<dbReference type="InterPro" id="IPR044275">
    <property type="entry name" value="KRP"/>
</dbReference>
<feature type="region of interest" description="Disordered" evidence="3">
    <location>
        <begin position="132"/>
        <end position="168"/>
    </location>
</feature>
<dbReference type="STRING" id="218851.A0A2G5EL04"/>
<dbReference type="PIRSF" id="PIRSF017811">
    <property type="entry name" value="CDK_inhib_pln"/>
    <property type="match status" value="1"/>
</dbReference>
<keyword evidence="6" id="KW-1185">Reference proteome</keyword>
<comment type="similarity">
    <text evidence="1">Belongs to the CDI family. ICK/KRP subfamily.</text>
</comment>
<reference evidence="5 6" key="1">
    <citation type="submission" date="2017-09" db="EMBL/GenBank/DDBJ databases">
        <title>WGS assembly of Aquilegia coerulea Goldsmith.</title>
        <authorList>
            <person name="Hodges S."/>
            <person name="Kramer E."/>
            <person name="Nordborg M."/>
            <person name="Tomkins J."/>
            <person name="Borevitz J."/>
            <person name="Derieg N."/>
            <person name="Yan J."/>
            <person name="Mihaltcheva S."/>
            <person name="Hayes R.D."/>
            <person name="Rokhsar D."/>
        </authorList>
    </citation>
    <scope>NUCLEOTIDE SEQUENCE [LARGE SCALE GENOMIC DNA]</scope>
    <source>
        <strain evidence="6">cv. Goldsmith</strain>
    </source>
</reference>
<dbReference type="OrthoDB" id="6373236at2759"/>
<dbReference type="EMBL" id="KZ305024">
    <property type="protein sequence ID" value="PIA56410.1"/>
    <property type="molecule type" value="Genomic_DNA"/>
</dbReference>